<evidence type="ECO:0000313" key="10">
    <source>
        <dbReference type="Proteomes" id="UP000230066"/>
    </source>
</evidence>
<keyword evidence="3 7" id="KW-0479">Metal-binding</keyword>
<dbReference type="Pfam" id="PF01432">
    <property type="entry name" value="Peptidase_M3"/>
    <property type="match status" value="1"/>
</dbReference>
<dbReference type="InterPro" id="IPR045090">
    <property type="entry name" value="Pept_M3A_M3B"/>
</dbReference>
<keyword evidence="4 7" id="KW-0378">Hydrolase</keyword>
<evidence type="ECO:0000256" key="4">
    <source>
        <dbReference type="ARBA" id="ARBA00022801"/>
    </source>
</evidence>
<dbReference type="SUPFAM" id="SSF55486">
    <property type="entry name" value="Metalloproteases ('zincins'), catalytic domain"/>
    <property type="match status" value="1"/>
</dbReference>
<comment type="caution">
    <text evidence="9">The sequence shown here is derived from an EMBL/GenBank/DDBJ whole genome shotgun (WGS) entry which is preliminary data.</text>
</comment>
<evidence type="ECO:0000313" key="9">
    <source>
        <dbReference type="EMBL" id="THD21458.1"/>
    </source>
</evidence>
<dbReference type="InterPro" id="IPR024077">
    <property type="entry name" value="Neurolysin/TOP_dom2"/>
</dbReference>
<dbReference type="GO" id="GO:0004222">
    <property type="term" value="F:metalloendopeptidase activity"/>
    <property type="evidence" value="ECO:0007669"/>
    <property type="project" value="InterPro"/>
</dbReference>
<dbReference type="GO" id="GO:0046872">
    <property type="term" value="F:metal ion binding"/>
    <property type="evidence" value="ECO:0007669"/>
    <property type="project" value="UniProtKB-UniRule"/>
</dbReference>
<reference evidence="9" key="1">
    <citation type="submission" date="2019-03" db="EMBL/GenBank/DDBJ databases">
        <title>Improved annotation for the trematode Fasciola hepatica.</title>
        <authorList>
            <person name="Choi Y.-J."/>
            <person name="Martin J."/>
            <person name="Mitreva M."/>
        </authorList>
    </citation>
    <scope>NUCLEOTIDE SEQUENCE [LARGE SCALE GENOMIC DNA]</scope>
</reference>
<keyword evidence="2 7" id="KW-0645">Protease</keyword>
<comment type="similarity">
    <text evidence="1 7">Belongs to the peptidase M3 family.</text>
</comment>
<evidence type="ECO:0000256" key="2">
    <source>
        <dbReference type="ARBA" id="ARBA00022670"/>
    </source>
</evidence>
<protein>
    <submittedName>
        <fullName evidence="9">Subfamily M3A non-peptidase ue</fullName>
    </submittedName>
</protein>
<feature type="domain" description="Peptidase M3A/M3B catalytic" evidence="8">
    <location>
        <begin position="81"/>
        <end position="288"/>
    </location>
</feature>
<dbReference type="PANTHER" id="PTHR11804:SF84">
    <property type="entry name" value="SACCHAROLYSIN"/>
    <property type="match status" value="1"/>
</dbReference>
<dbReference type="EMBL" id="JXXN02003517">
    <property type="protein sequence ID" value="THD21458.1"/>
    <property type="molecule type" value="Genomic_DNA"/>
</dbReference>
<keyword evidence="10" id="KW-1185">Reference proteome</keyword>
<gene>
    <name evidence="9" type="ORF">D915_007736</name>
</gene>
<dbReference type="InterPro" id="IPR001567">
    <property type="entry name" value="Pept_M3A_M3B_dom"/>
</dbReference>
<evidence type="ECO:0000256" key="6">
    <source>
        <dbReference type="ARBA" id="ARBA00023049"/>
    </source>
</evidence>
<dbReference type="Proteomes" id="UP000230066">
    <property type="component" value="Unassembled WGS sequence"/>
</dbReference>
<dbReference type="GO" id="GO:0006518">
    <property type="term" value="P:peptide metabolic process"/>
    <property type="evidence" value="ECO:0007669"/>
    <property type="project" value="TreeGrafter"/>
</dbReference>
<sequence>MVFAASSVTGPLALRSRLTGRAHDPSDLKVMTGAANIPVAESDLAPSAPSWLPSALGGRVSGGHVADMRISLSSDSVVRAVLKHCSTRQVRHVVWHGWVQRSSLRSFGGATGQHASNDGRIQNIRRARHRLANLLGCKDWLEVVWRGTHCCSSPSAEALIQNYLEPLRTTLRPMGKQELQLLNEWASSNLEFRGSKLDPWDMDYAIEQHNYAATHTQFQAQLLPTGGTLVSYIGSLLDELANLFQFRVIPDPAGLDPGRDDVLRLRIEDCRSNSVVGHVILDLFSRPSRPVLLGDAVPVSLTRSWVTSIPESPGSSNGTASHSPSTLALLSDLPLSAQKEGVKVQIQKTLECFREIFMTSNDLPPSELLRTFCGRDPSPDSLIQAIRDRAFPVPSLVTLVPDMANILVRG</sequence>
<name>A0A4E0RJ69_FASHE</name>
<dbReference type="Gene3D" id="1.10.1370.10">
    <property type="entry name" value="Neurolysin, domain 3"/>
    <property type="match status" value="1"/>
</dbReference>
<evidence type="ECO:0000256" key="7">
    <source>
        <dbReference type="RuleBase" id="RU003435"/>
    </source>
</evidence>
<dbReference type="GO" id="GO:0006508">
    <property type="term" value="P:proteolysis"/>
    <property type="evidence" value="ECO:0007669"/>
    <property type="project" value="UniProtKB-KW"/>
</dbReference>
<keyword evidence="6 7" id="KW-0482">Metalloprotease</keyword>
<dbReference type="AlphaFoldDB" id="A0A4E0RJ69"/>
<evidence type="ECO:0000256" key="5">
    <source>
        <dbReference type="ARBA" id="ARBA00022833"/>
    </source>
</evidence>
<dbReference type="InterPro" id="IPR024079">
    <property type="entry name" value="MetalloPept_cat_dom_sf"/>
</dbReference>
<evidence type="ECO:0000256" key="3">
    <source>
        <dbReference type="ARBA" id="ARBA00022723"/>
    </source>
</evidence>
<dbReference type="Gene3D" id="3.40.390.10">
    <property type="entry name" value="Collagenase (Catalytic Domain)"/>
    <property type="match status" value="1"/>
</dbReference>
<proteinExistence type="inferred from homology"/>
<dbReference type="PANTHER" id="PTHR11804">
    <property type="entry name" value="PROTEASE M3 THIMET OLIGOPEPTIDASE-RELATED"/>
    <property type="match status" value="1"/>
</dbReference>
<keyword evidence="5 7" id="KW-0862">Zinc</keyword>
<comment type="cofactor">
    <cofactor evidence="7">
        <name>Zn(2+)</name>
        <dbReference type="ChEBI" id="CHEBI:29105"/>
    </cofactor>
    <text evidence="7">Binds 1 zinc ion.</text>
</comment>
<evidence type="ECO:0000256" key="1">
    <source>
        <dbReference type="ARBA" id="ARBA00006040"/>
    </source>
</evidence>
<organism evidence="9 10">
    <name type="scientific">Fasciola hepatica</name>
    <name type="common">Liver fluke</name>
    <dbReference type="NCBI Taxonomy" id="6192"/>
    <lineage>
        <taxon>Eukaryota</taxon>
        <taxon>Metazoa</taxon>
        <taxon>Spiralia</taxon>
        <taxon>Lophotrochozoa</taxon>
        <taxon>Platyhelminthes</taxon>
        <taxon>Trematoda</taxon>
        <taxon>Digenea</taxon>
        <taxon>Plagiorchiida</taxon>
        <taxon>Echinostomata</taxon>
        <taxon>Echinostomatoidea</taxon>
        <taxon>Fasciolidae</taxon>
        <taxon>Fasciola</taxon>
    </lineage>
</organism>
<accession>A0A4E0RJ69</accession>
<evidence type="ECO:0000259" key="8">
    <source>
        <dbReference type="Pfam" id="PF01432"/>
    </source>
</evidence>